<accession>A0A2R8F1L0</accession>
<evidence type="ECO:0000313" key="3">
    <source>
        <dbReference type="Proteomes" id="UP000244889"/>
    </source>
</evidence>
<protein>
    <submittedName>
        <fullName evidence="2">IS630 family transposase</fullName>
    </submittedName>
</protein>
<feature type="domain" description="Tc1-like transposase DDE" evidence="1">
    <location>
        <begin position="142"/>
        <end position="281"/>
    </location>
</feature>
<dbReference type="EMBL" id="OOHR01000010">
    <property type="protein sequence ID" value="SPM45104.1"/>
    <property type="molecule type" value="Genomic_DNA"/>
</dbReference>
<dbReference type="AlphaFoldDB" id="A0A2R8F1L0"/>
<dbReference type="Proteomes" id="UP000244889">
    <property type="component" value="Unassembled WGS sequence"/>
</dbReference>
<dbReference type="Pfam" id="PF13358">
    <property type="entry name" value="DDE_3"/>
    <property type="match status" value="1"/>
</dbReference>
<organism evidence="2 3">
    <name type="scientific">Orientia tsutsugamushi</name>
    <name type="common">Rickettsia tsutsugamushi</name>
    <dbReference type="NCBI Taxonomy" id="784"/>
    <lineage>
        <taxon>Bacteria</taxon>
        <taxon>Pseudomonadati</taxon>
        <taxon>Pseudomonadota</taxon>
        <taxon>Alphaproteobacteria</taxon>
        <taxon>Rickettsiales</taxon>
        <taxon>Rickettsiaceae</taxon>
        <taxon>Rickettsieae</taxon>
        <taxon>Orientia</taxon>
    </lineage>
</organism>
<gene>
    <name evidence="2" type="ORF">FPW1038_01658</name>
</gene>
<sequence>MPEIKLNLRPNLLRLFRYLSAIILNYLNQFRKRSIISRNTIYRWKHLKSETGDIKAKPYGPAKGYNAKIDLKEFEELIINHHDKTAKELSIILGNRLQRTRINYYRKLLGYTYKKTNLHSKRDIVLRNEFIEKVKQISKENLVFIDESGIEDNACREYGWSIKGTRCYGNKAYQHKSRVSMIAGLYNNQIIAPVIFEGNCNKAIFTTYVETILIKELPPGQIVIMDNINFHKNTTIKVLIESVGCSILLLPTYSPDLNPIEHYWFKIKNEIRKVTAQFKDISIAVEHLMKFI</sequence>
<dbReference type="InterPro" id="IPR038717">
    <property type="entry name" value="Tc1-like_DDE_dom"/>
</dbReference>
<dbReference type="InterPro" id="IPR047655">
    <property type="entry name" value="Transpos_IS630-like"/>
</dbReference>
<evidence type="ECO:0000259" key="1">
    <source>
        <dbReference type="Pfam" id="PF13358"/>
    </source>
</evidence>
<dbReference type="InterPro" id="IPR036397">
    <property type="entry name" value="RNaseH_sf"/>
</dbReference>
<dbReference type="PANTHER" id="PTHR46564">
    <property type="entry name" value="TRANSPOSASE"/>
    <property type="match status" value="1"/>
</dbReference>
<dbReference type="Gene3D" id="3.30.420.10">
    <property type="entry name" value="Ribonuclease H-like superfamily/Ribonuclease H"/>
    <property type="match status" value="1"/>
</dbReference>
<proteinExistence type="predicted"/>
<reference evidence="3" key="1">
    <citation type="submission" date="2018-03" db="EMBL/GenBank/DDBJ databases">
        <authorList>
            <person name="Batty M. E."/>
            <person name="Batty M E."/>
        </authorList>
    </citation>
    <scope>NUCLEOTIDE SEQUENCE [LARGE SCALE GENOMIC DNA]</scope>
</reference>
<name>A0A2R8F1L0_ORITS</name>
<dbReference type="GO" id="GO:0003676">
    <property type="term" value="F:nucleic acid binding"/>
    <property type="evidence" value="ECO:0007669"/>
    <property type="project" value="InterPro"/>
</dbReference>
<evidence type="ECO:0000313" key="2">
    <source>
        <dbReference type="EMBL" id="SPM45104.1"/>
    </source>
</evidence>
<dbReference type="PANTHER" id="PTHR46564:SF1">
    <property type="entry name" value="TRANSPOSASE"/>
    <property type="match status" value="1"/>
</dbReference>
<dbReference type="NCBIfam" id="NF033545">
    <property type="entry name" value="transpos_IS630"/>
    <property type="match status" value="1"/>
</dbReference>